<gene>
    <name evidence="2" type="ORF">QUF54_00775</name>
</gene>
<sequence>MSSQAVQEDYFCWNNEDGVRECGNHVPSAYSQKGFWKLDAGGTWIYFPPAKTKEEMAELERQQEEEEKRKEQDKKDRKLLDAFSSERDIEDARQAELNTIDGQIESIKTILEGLQGNLKTLEESFKFNKENELLDENQTKAVTTDIESLKKRINDTKETLQSKRLERKTVEEKYDTFKQKYQEIKQRYEERKKEDKDIEQEKQEN</sequence>
<feature type="region of interest" description="Disordered" evidence="1">
    <location>
        <begin position="55"/>
        <end position="81"/>
    </location>
</feature>
<comment type="caution">
    <text evidence="2">The sequence shown here is derived from an EMBL/GenBank/DDBJ whole genome shotgun (WGS) entry which is preliminary data.</text>
</comment>
<keyword evidence="3" id="KW-1185">Reference proteome</keyword>
<name>A0ABT7VS63_9GAMM</name>
<organism evidence="2 3">
    <name type="scientific">Candidatus Marithioploca araucensis</name>
    <dbReference type="NCBI Taxonomy" id="70273"/>
    <lineage>
        <taxon>Bacteria</taxon>
        <taxon>Pseudomonadati</taxon>
        <taxon>Pseudomonadota</taxon>
        <taxon>Gammaproteobacteria</taxon>
        <taxon>Thiotrichales</taxon>
        <taxon>Thiotrichaceae</taxon>
        <taxon>Candidatus Marithioploca</taxon>
    </lineage>
</organism>
<evidence type="ECO:0000313" key="3">
    <source>
        <dbReference type="Proteomes" id="UP001171945"/>
    </source>
</evidence>
<reference evidence="2" key="1">
    <citation type="submission" date="2023-06" db="EMBL/GenBank/DDBJ databases">
        <title>Uncultivated large filamentous bacteria from sulfidic sediments reveal new species and different genomic features in energy metabolism and defense.</title>
        <authorList>
            <person name="Fonseca A."/>
        </authorList>
    </citation>
    <scope>NUCLEOTIDE SEQUENCE</scope>
    <source>
        <strain evidence="2">HSG4</strain>
    </source>
</reference>
<evidence type="ECO:0000256" key="1">
    <source>
        <dbReference type="SAM" id="MobiDB-lite"/>
    </source>
</evidence>
<proteinExistence type="predicted"/>
<evidence type="ECO:0000313" key="2">
    <source>
        <dbReference type="EMBL" id="MDM8561868.1"/>
    </source>
</evidence>
<accession>A0ABT7VS63</accession>
<protein>
    <submittedName>
        <fullName evidence="2">Uncharacterized protein</fullName>
    </submittedName>
</protein>
<dbReference type="Proteomes" id="UP001171945">
    <property type="component" value="Unassembled WGS sequence"/>
</dbReference>
<dbReference type="EMBL" id="JAUCGM010000014">
    <property type="protein sequence ID" value="MDM8561868.1"/>
    <property type="molecule type" value="Genomic_DNA"/>
</dbReference>